<organism evidence="1 2">
    <name type="scientific">Hyella patelloides LEGE 07179</name>
    <dbReference type="NCBI Taxonomy" id="945734"/>
    <lineage>
        <taxon>Bacteria</taxon>
        <taxon>Bacillati</taxon>
        <taxon>Cyanobacteriota</taxon>
        <taxon>Cyanophyceae</taxon>
        <taxon>Pleurocapsales</taxon>
        <taxon>Hyellaceae</taxon>
        <taxon>Hyella</taxon>
    </lineage>
</organism>
<protein>
    <submittedName>
        <fullName evidence="1">Uncharacterized protein</fullName>
    </submittedName>
</protein>
<dbReference type="EMBL" id="CAACVJ010000316">
    <property type="protein sequence ID" value="VEP15899.1"/>
    <property type="molecule type" value="Genomic_DNA"/>
</dbReference>
<dbReference type="RefSeq" id="WP_186376231.1">
    <property type="nucleotide sequence ID" value="NZ_LR214119.1"/>
</dbReference>
<keyword evidence="2" id="KW-1185">Reference proteome</keyword>
<dbReference type="AlphaFoldDB" id="A0A563VWR8"/>
<reference evidence="1 2" key="1">
    <citation type="submission" date="2019-01" db="EMBL/GenBank/DDBJ databases">
        <authorList>
            <person name="Brito A."/>
        </authorList>
    </citation>
    <scope>NUCLEOTIDE SEQUENCE [LARGE SCALE GENOMIC DNA]</scope>
    <source>
        <strain evidence="1">1</strain>
    </source>
</reference>
<accession>A0A563VWR8</accession>
<sequence length="55" mass="6250">MWIVEKKVGIFVHYLTSSGKFQPGIEKANKFVSQEMARTMAKVHGGSIRQLNQEN</sequence>
<gene>
    <name evidence="1" type="ORF">H1P_3830002</name>
</gene>
<name>A0A563VWR8_9CYAN</name>
<dbReference type="Proteomes" id="UP000320055">
    <property type="component" value="Unassembled WGS sequence"/>
</dbReference>
<evidence type="ECO:0000313" key="1">
    <source>
        <dbReference type="EMBL" id="VEP15899.1"/>
    </source>
</evidence>
<evidence type="ECO:0000313" key="2">
    <source>
        <dbReference type="Proteomes" id="UP000320055"/>
    </source>
</evidence>
<proteinExistence type="predicted"/>